<dbReference type="EMBL" id="CM010716">
    <property type="protein sequence ID" value="RZC52464.1"/>
    <property type="molecule type" value="Genomic_DNA"/>
</dbReference>
<protein>
    <submittedName>
        <fullName evidence="1">Uncharacterized protein</fullName>
    </submittedName>
</protein>
<accession>A0A4Y7IUB9</accession>
<evidence type="ECO:0000313" key="2">
    <source>
        <dbReference type="Proteomes" id="UP000316621"/>
    </source>
</evidence>
<proteinExistence type="predicted"/>
<dbReference type="Gramene" id="RZC52464">
    <property type="protein sequence ID" value="RZC52464"/>
    <property type="gene ID" value="C5167_020890"/>
</dbReference>
<name>A0A4Y7IUB9_PAPSO</name>
<gene>
    <name evidence="1" type="ORF">C5167_020890</name>
</gene>
<sequence>MVGKFPIKTTVGGVILERKNKRTRGIRLGEIVRRRNTVIGVVPRSPRMDSEEARVEFVCNS</sequence>
<dbReference type="AlphaFoldDB" id="A0A4Y7IUB9"/>
<reference evidence="1 2" key="1">
    <citation type="journal article" date="2018" name="Science">
        <title>The opium poppy genome and morphinan production.</title>
        <authorList>
            <person name="Guo L."/>
            <person name="Winzer T."/>
            <person name="Yang X."/>
            <person name="Li Y."/>
            <person name="Ning Z."/>
            <person name="He Z."/>
            <person name="Teodor R."/>
            <person name="Lu Y."/>
            <person name="Bowser T.A."/>
            <person name="Graham I.A."/>
            <person name="Ye K."/>
        </authorList>
    </citation>
    <scope>NUCLEOTIDE SEQUENCE [LARGE SCALE GENOMIC DNA]</scope>
    <source>
        <strain evidence="2">cv. HN1</strain>
        <tissue evidence="1">Leaves</tissue>
    </source>
</reference>
<dbReference type="Proteomes" id="UP000316621">
    <property type="component" value="Chromosome 2"/>
</dbReference>
<organism evidence="1 2">
    <name type="scientific">Papaver somniferum</name>
    <name type="common">Opium poppy</name>
    <dbReference type="NCBI Taxonomy" id="3469"/>
    <lineage>
        <taxon>Eukaryota</taxon>
        <taxon>Viridiplantae</taxon>
        <taxon>Streptophyta</taxon>
        <taxon>Embryophyta</taxon>
        <taxon>Tracheophyta</taxon>
        <taxon>Spermatophyta</taxon>
        <taxon>Magnoliopsida</taxon>
        <taxon>Ranunculales</taxon>
        <taxon>Papaveraceae</taxon>
        <taxon>Papaveroideae</taxon>
        <taxon>Papaver</taxon>
    </lineage>
</organism>
<evidence type="ECO:0000313" key="1">
    <source>
        <dbReference type="EMBL" id="RZC52464.1"/>
    </source>
</evidence>
<keyword evidence="2" id="KW-1185">Reference proteome</keyword>